<dbReference type="GeneTree" id="ENSGT01030000234904"/>
<name>A0A8C9SN03_SCLFO</name>
<organism evidence="1 2">
    <name type="scientific">Scleropages formosus</name>
    <name type="common">Asian bonytongue</name>
    <name type="synonym">Osteoglossum formosum</name>
    <dbReference type="NCBI Taxonomy" id="113540"/>
    <lineage>
        <taxon>Eukaryota</taxon>
        <taxon>Metazoa</taxon>
        <taxon>Chordata</taxon>
        <taxon>Craniata</taxon>
        <taxon>Vertebrata</taxon>
        <taxon>Euteleostomi</taxon>
        <taxon>Actinopterygii</taxon>
        <taxon>Neopterygii</taxon>
        <taxon>Teleostei</taxon>
        <taxon>Osteoglossocephala</taxon>
        <taxon>Osteoglossomorpha</taxon>
        <taxon>Osteoglossiformes</taxon>
        <taxon>Osteoglossidae</taxon>
        <taxon>Scleropages</taxon>
    </lineage>
</organism>
<dbReference type="Ensembl" id="ENSSFOT00015038209.2">
    <property type="protein sequence ID" value="ENSSFOP00015037791.2"/>
    <property type="gene ID" value="ENSSFOG00015024055.2"/>
</dbReference>
<evidence type="ECO:0008006" key="3">
    <source>
        <dbReference type="Google" id="ProtNLM"/>
    </source>
</evidence>
<keyword evidence="2" id="KW-1185">Reference proteome</keyword>
<evidence type="ECO:0000313" key="1">
    <source>
        <dbReference type="Ensembl" id="ENSSFOP00015037791.2"/>
    </source>
</evidence>
<dbReference type="Proteomes" id="UP000694397">
    <property type="component" value="Chromosome 16"/>
</dbReference>
<accession>A0A8C9SN03</accession>
<proteinExistence type="predicted"/>
<dbReference type="AlphaFoldDB" id="A0A8C9SN03"/>
<reference evidence="1" key="3">
    <citation type="submission" date="2025-09" db="UniProtKB">
        <authorList>
            <consortium name="Ensembl"/>
        </authorList>
    </citation>
    <scope>IDENTIFICATION</scope>
</reference>
<sequence>MHVPVHRLLLPVQRLLQHQLGELVPVALRLHVQVEVAVGGDVVGAQRVRAHVGVERALHGEARARRGALGDLDGDVRLGEARRVVVDVQDLDLHAEELQRALQEHLEVQEARRALLADPLAVHLLVHEERAVLQVHLQVRRPRAGHDLELARRKFCHVQAQILRDIPHERPVVLLLGNRVVKLAEHSIHDAEQEE</sequence>
<protein>
    <recommendedName>
        <fullName evidence="3">Secreted protein</fullName>
    </recommendedName>
</protein>
<reference evidence="1" key="2">
    <citation type="submission" date="2025-08" db="UniProtKB">
        <authorList>
            <consortium name="Ensembl"/>
        </authorList>
    </citation>
    <scope>IDENTIFICATION</scope>
</reference>
<evidence type="ECO:0000313" key="2">
    <source>
        <dbReference type="Proteomes" id="UP000694397"/>
    </source>
</evidence>
<dbReference type="OrthoDB" id="8672002at2759"/>
<reference evidence="1 2" key="1">
    <citation type="submission" date="2019-04" db="EMBL/GenBank/DDBJ databases">
        <authorList>
            <consortium name="Wellcome Sanger Institute Data Sharing"/>
        </authorList>
    </citation>
    <scope>NUCLEOTIDE SEQUENCE [LARGE SCALE GENOMIC DNA]</scope>
</reference>